<dbReference type="EMBL" id="RQGP01000022">
    <property type="protein sequence ID" value="TGL90186.1"/>
    <property type="molecule type" value="Genomic_DNA"/>
</dbReference>
<keyword evidence="6" id="KW-0443">Lipid metabolism</keyword>
<dbReference type="AlphaFoldDB" id="A0A4Z1A5K4"/>
<evidence type="ECO:0000256" key="5">
    <source>
        <dbReference type="ARBA" id="ARBA00022963"/>
    </source>
</evidence>
<dbReference type="GO" id="GO:0016891">
    <property type="term" value="F:RNA endonuclease activity producing 5'-phosphomonoesters, hydrolytic mechanism"/>
    <property type="evidence" value="ECO:0007669"/>
    <property type="project" value="TreeGrafter"/>
</dbReference>
<evidence type="ECO:0000256" key="2">
    <source>
        <dbReference type="ARBA" id="ARBA00008664"/>
    </source>
</evidence>
<dbReference type="InterPro" id="IPR001736">
    <property type="entry name" value="PLipase_D/transphosphatidylase"/>
</dbReference>
<keyword evidence="10" id="KW-1185">Reference proteome</keyword>
<dbReference type="GO" id="GO:0004630">
    <property type="term" value="F:phospholipase D activity"/>
    <property type="evidence" value="ECO:0007669"/>
    <property type="project" value="UniProtKB-EC"/>
</dbReference>
<evidence type="ECO:0000256" key="6">
    <source>
        <dbReference type="ARBA" id="ARBA00023098"/>
    </source>
</evidence>
<dbReference type="Pfam" id="PF13091">
    <property type="entry name" value="PLDc_2"/>
    <property type="match status" value="2"/>
</dbReference>
<comment type="catalytic activity">
    <reaction evidence="1">
        <text>a 1,2-diacyl-sn-glycero-3-phosphocholine + H2O = a 1,2-diacyl-sn-glycero-3-phosphate + choline + H(+)</text>
        <dbReference type="Rhea" id="RHEA:14445"/>
        <dbReference type="ChEBI" id="CHEBI:15354"/>
        <dbReference type="ChEBI" id="CHEBI:15377"/>
        <dbReference type="ChEBI" id="CHEBI:15378"/>
        <dbReference type="ChEBI" id="CHEBI:57643"/>
        <dbReference type="ChEBI" id="CHEBI:58608"/>
        <dbReference type="EC" id="3.1.4.4"/>
    </reaction>
</comment>
<dbReference type="PANTHER" id="PTHR43856">
    <property type="entry name" value="CARDIOLIPIN HYDROLASE"/>
    <property type="match status" value="1"/>
</dbReference>
<evidence type="ECO:0000313" key="10">
    <source>
        <dbReference type="Proteomes" id="UP000298263"/>
    </source>
</evidence>
<evidence type="ECO:0000256" key="7">
    <source>
        <dbReference type="SAM" id="SignalP"/>
    </source>
</evidence>
<dbReference type="OrthoDB" id="368121at2"/>
<keyword evidence="5" id="KW-0442">Lipid degradation</keyword>
<dbReference type="SMART" id="SM00155">
    <property type="entry name" value="PLDc"/>
    <property type="match status" value="2"/>
</dbReference>
<feature type="domain" description="PLD phosphodiesterase" evidence="8">
    <location>
        <begin position="286"/>
        <end position="313"/>
    </location>
</feature>
<evidence type="ECO:0000256" key="4">
    <source>
        <dbReference type="ARBA" id="ARBA00022801"/>
    </source>
</evidence>
<name>A0A4Z1A5K4_9LEPT</name>
<dbReference type="PROSITE" id="PS50035">
    <property type="entry name" value="PLD"/>
    <property type="match status" value="2"/>
</dbReference>
<dbReference type="SUPFAM" id="SSF56024">
    <property type="entry name" value="Phospholipase D/nuclease"/>
    <property type="match status" value="2"/>
</dbReference>
<comment type="similarity">
    <text evidence="2">Belongs to the phospholipase D family.</text>
</comment>
<dbReference type="Gene3D" id="3.30.870.10">
    <property type="entry name" value="Endonuclease Chain A"/>
    <property type="match status" value="2"/>
</dbReference>
<keyword evidence="7" id="KW-0732">Signal</keyword>
<evidence type="ECO:0000256" key="3">
    <source>
        <dbReference type="ARBA" id="ARBA00012027"/>
    </source>
</evidence>
<evidence type="ECO:0000259" key="8">
    <source>
        <dbReference type="PROSITE" id="PS50035"/>
    </source>
</evidence>
<dbReference type="EC" id="3.1.4.4" evidence="3"/>
<feature type="chain" id="PRO_5043205032" description="phospholipase D" evidence="7">
    <location>
        <begin position="18"/>
        <end position="540"/>
    </location>
</feature>
<keyword evidence="4" id="KW-0378">Hydrolase</keyword>
<dbReference type="InterPro" id="IPR025202">
    <property type="entry name" value="PLD-like_dom"/>
</dbReference>
<dbReference type="GO" id="GO:0016042">
    <property type="term" value="P:lipid catabolic process"/>
    <property type="evidence" value="ECO:0007669"/>
    <property type="project" value="UniProtKB-KW"/>
</dbReference>
<dbReference type="Proteomes" id="UP000298263">
    <property type="component" value="Unassembled WGS sequence"/>
</dbReference>
<dbReference type="GO" id="GO:0006793">
    <property type="term" value="P:phosphorus metabolic process"/>
    <property type="evidence" value="ECO:0007669"/>
    <property type="project" value="UniProtKB-ARBA"/>
</dbReference>
<dbReference type="RefSeq" id="WP_135583191.1">
    <property type="nucleotide sequence ID" value="NZ_RQGO01000005.1"/>
</dbReference>
<comment type="caution">
    <text evidence="9">The sequence shown here is derived from an EMBL/GenBank/DDBJ whole genome shotgun (WGS) entry which is preliminary data.</text>
</comment>
<reference evidence="9" key="1">
    <citation type="journal article" date="2019" name="PLoS Negl. Trop. Dis.">
        <title>Revisiting the worldwide diversity of Leptospira species in the environment.</title>
        <authorList>
            <person name="Vincent A.T."/>
            <person name="Schiettekatte O."/>
            <person name="Bourhy P."/>
            <person name="Veyrier F.J."/>
            <person name="Picardeau M."/>
        </authorList>
    </citation>
    <scope>NUCLEOTIDE SEQUENCE [LARGE SCALE GENOMIC DNA]</scope>
    <source>
        <strain evidence="9">201702422</strain>
    </source>
</reference>
<organism evidence="9 10">
    <name type="scientific">Leptospira congkakensis</name>
    <dbReference type="NCBI Taxonomy" id="2484932"/>
    <lineage>
        <taxon>Bacteria</taxon>
        <taxon>Pseudomonadati</taxon>
        <taxon>Spirochaetota</taxon>
        <taxon>Spirochaetia</taxon>
        <taxon>Leptospirales</taxon>
        <taxon>Leptospiraceae</taxon>
        <taxon>Leptospira</taxon>
    </lineage>
</organism>
<evidence type="ECO:0000256" key="1">
    <source>
        <dbReference type="ARBA" id="ARBA00000798"/>
    </source>
</evidence>
<dbReference type="PANTHER" id="PTHR43856:SF1">
    <property type="entry name" value="MITOCHONDRIAL CARDIOLIPIN HYDROLASE"/>
    <property type="match status" value="1"/>
</dbReference>
<feature type="signal peptide" evidence="7">
    <location>
        <begin position="1"/>
        <end position="17"/>
    </location>
</feature>
<accession>A0A4Z1A5K4</accession>
<protein>
    <recommendedName>
        <fullName evidence="3">phospholipase D</fullName>
        <ecNumber evidence="3">3.1.4.4</ecNumber>
    </recommendedName>
</protein>
<evidence type="ECO:0000313" key="9">
    <source>
        <dbReference type="EMBL" id="TGL90186.1"/>
    </source>
</evidence>
<feature type="domain" description="PLD phosphodiesterase" evidence="8">
    <location>
        <begin position="124"/>
        <end position="151"/>
    </location>
</feature>
<proteinExistence type="inferred from homology"/>
<dbReference type="InterPro" id="IPR051406">
    <property type="entry name" value="PLD_domain"/>
</dbReference>
<sequence>MNRILILLLFCSLTLLSFCKNQKSDKDLLSLLVPSPPISELYFSYPGRDVAEDKKRLVKDVLLSEIKKAKISIRAYLYSIDDYEIISELYLKQRMGVKIQLFGDKEEDYSELESFGLEIQRWSGSGIHHTKIWIIDGIRIFTGTGNFTTHGLMTDHNVYWIQNILPNELEGLVATLEGKNPRGFFQIGFLRYFVSPEAGLEIQQELIDAVDTAKHSIKYLIYSHYDPVLSLKLLEANKRGVRVEGIYNGPMSTNPEGIFLSQNLSSPSQIWEDGNVDFVYKNDRYLGGLLHHKTMLIDDRIVYTGSYNFSVSARDKNKEIFVRMEHPSVANEFLMEWKRILWMANSVTNPNTNSEQTNPNNDSDLKFYFIQRFQNSLFQTNVLFNSDGYFDTNSNALSNAYKQSLGLTGIIRNKIGDRFLFSSNLMDPIWEESEGSLSRLILQNYFLGTAVTLSSGEKVLSFSFWDGSHPKQSFIPDGNSTILGQTDFWRGKNLWFWVRTNQGNFSFCHTKEKNKPPEWMVFLMNRLEVTGKITPVCSND</sequence>
<gene>
    <name evidence="9" type="ORF">EHQ69_09540</name>
</gene>